<feature type="region of interest" description="Disordered" evidence="1">
    <location>
        <begin position="398"/>
        <end position="424"/>
    </location>
</feature>
<feature type="compositionally biased region" description="Basic and acidic residues" evidence="1">
    <location>
        <begin position="398"/>
        <end position="411"/>
    </location>
</feature>
<feature type="compositionally biased region" description="Polar residues" evidence="1">
    <location>
        <begin position="17"/>
        <end position="30"/>
    </location>
</feature>
<protein>
    <submittedName>
        <fullName evidence="2">Uncharacterized protein</fullName>
    </submittedName>
</protein>
<proteinExistence type="predicted"/>
<name>A0AAJ0DK86_9PEZI</name>
<feature type="region of interest" description="Disordered" evidence="1">
    <location>
        <begin position="44"/>
        <end position="129"/>
    </location>
</feature>
<feature type="compositionally biased region" description="Low complexity" evidence="1">
    <location>
        <begin position="519"/>
        <end position="532"/>
    </location>
</feature>
<organism evidence="2 3">
    <name type="scientific">Extremus antarcticus</name>
    <dbReference type="NCBI Taxonomy" id="702011"/>
    <lineage>
        <taxon>Eukaryota</taxon>
        <taxon>Fungi</taxon>
        <taxon>Dikarya</taxon>
        <taxon>Ascomycota</taxon>
        <taxon>Pezizomycotina</taxon>
        <taxon>Dothideomycetes</taxon>
        <taxon>Dothideomycetidae</taxon>
        <taxon>Mycosphaerellales</taxon>
        <taxon>Extremaceae</taxon>
        <taxon>Extremus</taxon>
    </lineage>
</organism>
<evidence type="ECO:0000256" key="1">
    <source>
        <dbReference type="SAM" id="MobiDB-lite"/>
    </source>
</evidence>
<feature type="compositionally biased region" description="Low complexity" evidence="1">
    <location>
        <begin position="540"/>
        <end position="558"/>
    </location>
</feature>
<feature type="compositionally biased region" description="Polar residues" evidence="1">
    <location>
        <begin position="505"/>
        <end position="518"/>
    </location>
</feature>
<accession>A0AAJ0DK86</accession>
<sequence length="685" mass="75285">MSPPTKDGRAPTRKQDQTASRASVTGLKSTLEQKRQQIAELEKQIEQDERNRRRVQKEQAESPSQVRQQKRALAPNPYRQLDDQVTPLRHPVAVGRASKAPHTPVQPGQAPQRVEPAQPASPTPLTALSPQDLLDLSTTMLPPTLNPKDVDLNSASATKTLRFLFPGDEPNHLPGKYKETIVLFSTSNPAMACLELKRYLFKCHVPENRRAVGMVRMEGQRLDEAWDKMVENEHSRKTTTTSAGPGSKTAAGLKFLPAGQKGWILICPYIATVPNLPQGNVYSVLAVLIPGSPEVRWFYTPYRVGDCLRHLHTLGNLDRSLDLEVEKDIASGTQSHARLFTFVRNAFRAAVSFPDSPDFVNAQMITDFAPPIRDVQGALGRLEMNEFWHNVKPFGKEKASAKENKKTKGKEGEEEVQPSDDRYLGHLDPAEREIAYMVGLKGAEYLLVKREFFKAFFREVYRSDKPIAVVDNNGNNTSDEAMEGERPAAAAPMTEVDGEKEDTTMTDADSTPAPTTNEATTSPPAAAGTSPFRPLPAATPAPTSEHTATATATPASSPFNPKLRRTARSRAREDTPQSGYSPSVASTDTRPTSNRAAGSPAGNRAGDPAGAPTGRAAGRSNYAKQIRTTHAHQVWLENVYEFTVTRAKTLLVGWKEMGFLEEAFYIDWIKKGGLFEDELGGSARE</sequence>
<dbReference type="AlphaFoldDB" id="A0AAJ0DK86"/>
<dbReference type="EMBL" id="JAWDJX010000024">
    <property type="protein sequence ID" value="KAK3051820.1"/>
    <property type="molecule type" value="Genomic_DNA"/>
</dbReference>
<dbReference type="Proteomes" id="UP001271007">
    <property type="component" value="Unassembled WGS sequence"/>
</dbReference>
<feature type="region of interest" description="Disordered" evidence="1">
    <location>
        <begin position="468"/>
        <end position="617"/>
    </location>
</feature>
<keyword evidence="3" id="KW-1185">Reference proteome</keyword>
<reference evidence="2" key="1">
    <citation type="submission" date="2023-04" db="EMBL/GenBank/DDBJ databases">
        <title>Black Yeasts Isolated from many extreme environments.</title>
        <authorList>
            <person name="Coleine C."/>
            <person name="Stajich J.E."/>
            <person name="Selbmann L."/>
        </authorList>
    </citation>
    <scope>NUCLEOTIDE SEQUENCE</scope>
    <source>
        <strain evidence="2">CCFEE 5312</strain>
    </source>
</reference>
<feature type="compositionally biased region" description="Low complexity" evidence="1">
    <location>
        <begin position="604"/>
        <end position="617"/>
    </location>
</feature>
<feature type="compositionally biased region" description="Polar residues" evidence="1">
    <location>
        <begin position="576"/>
        <end position="596"/>
    </location>
</feature>
<evidence type="ECO:0000313" key="2">
    <source>
        <dbReference type="EMBL" id="KAK3051820.1"/>
    </source>
</evidence>
<evidence type="ECO:0000313" key="3">
    <source>
        <dbReference type="Proteomes" id="UP001271007"/>
    </source>
</evidence>
<comment type="caution">
    <text evidence="2">The sequence shown here is derived from an EMBL/GenBank/DDBJ whole genome shotgun (WGS) entry which is preliminary data.</text>
</comment>
<feature type="region of interest" description="Disordered" evidence="1">
    <location>
        <begin position="1"/>
        <end position="31"/>
    </location>
</feature>
<feature type="compositionally biased region" description="Basic and acidic residues" evidence="1">
    <location>
        <begin position="1"/>
        <end position="16"/>
    </location>
</feature>
<feature type="compositionally biased region" description="Basic and acidic residues" evidence="1">
    <location>
        <begin position="44"/>
        <end position="60"/>
    </location>
</feature>
<gene>
    <name evidence="2" type="ORF">LTR09_007120</name>
</gene>